<feature type="region of interest" description="Disordered" evidence="3">
    <location>
        <begin position="23"/>
        <end position="44"/>
    </location>
</feature>
<dbReference type="Pfam" id="PF01522">
    <property type="entry name" value="Polysacc_deac_1"/>
    <property type="match status" value="1"/>
</dbReference>
<feature type="signal peptide" evidence="4">
    <location>
        <begin position="1"/>
        <end position="21"/>
    </location>
</feature>
<evidence type="ECO:0000256" key="2">
    <source>
        <dbReference type="ARBA" id="ARBA00022729"/>
    </source>
</evidence>
<evidence type="ECO:0000256" key="4">
    <source>
        <dbReference type="SAM" id="SignalP"/>
    </source>
</evidence>
<keyword evidence="2 4" id="KW-0732">Signal</keyword>
<dbReference type="PANTHER" id="PTHR34216">
    <property type="match status" value="1"/>
</dbReference>
<gene>
    <name evidence="6" type="ORF">GC106_50400</name>
</gene>
<dbReference type="SUPFAM" id="SSF88713">
    <property type="entry name" value="Glycoside hydrolase/deacetylase"/>
    <property type="match status" value="1"/>
</dbReference>
<comment type="caution">
    <text evidence="6">The sequence shown here is derived from an EMBL/GenBank/DDBJ whole genome shotgun (WGS) entry which is preliminary data.</text>
</comment>
<name>A0ABX2FAL2_9PSEU</name>
<accession>A0ABX2FAL2</accession>
<evidence type="ECO:0000256" key="1">
    <source>
        <dbReference type="ARBA" id="ARBA00004613"/>
    </source>
</evidence>
<reference evidence="6 7" key="1">
    <citation type="submission" date="2020-01" db="EMBL/GenBank/DDBJ databases">
        <title>Kibdelosporangium persica a novel Actinomycetes from a hot desert in Iran.</title>
        <authorList>
            <person name="Safaei N."/>
            <person name="Zaburannyi N."/>
            <person name="Mueller R."/>
            <person name="Wink J."/>
        </authorList>
    </citation>
    <scope>NUCLEOTIDE SEQUENCE [LARGE SCALE GENOMIC DNA]</scope>
    <source>
        <strain evidence="6 7">4NS15</strain>
    </source>
</reference>
<evidence type="ECO:0000313" key="6">
    <source>
        <dbReference type="EMBL" id="NRN67800.1"/>
    </source>
</evidence>
<dbReference type="RefSeq" id="WP_173136156.1">
    <property type="nucleotide sequence ID" value="NZ_CBCSGW010000065.1"/>
</dbReference>
<feature type="domain" description="NodB homology" evidence="5">
    <location>
        <begin position="160"/>
        <end position="238"/>
    </location>
</feature>
<dbReference type="InterPro" id="IPR002509">
    <property type="entry name" value="NODB_dom"/>
</dbReference>
<dbReference type="EMBL" id="JAAATY010000016">
    <property type="protein sequence ID" value="NRN67800.1"/>
    <property type="molecule type" value="Genomic_DNA"/>
</dbReference>
<dbReference type="InterPro" id="IPR011330">
    <property type="entry name" value="Glyco_hydro/deAcase_b/a-brl"/>
</dbReference>
<evidence type="ECO:0000313" key="7">
    <source>
        <dbReference type="Proteomes" id="UP000763557"/>
    </source>
</evidence>
<dbReference type="InterPro" id="IPR051398">
    <property type="entry name" value="Polysacch_Deacetylase"/>
</dbReference>
<sequence length="339" mass="35840">MTENALRALLMAGLLGFTACGTDTATSSPTPTSPPPTSRVTTTTEALPPVAANELGDVPVLMYHRIIENPVSVYDRTAADFRAELERLAKERYVPVTTADYAAGKIDIPAGTHPVVLTFDDGDPTQFSLTPEGKPAPGTAVAIMLEVAGRHPGFRPVASFYVNGDPFGDPGGRKTLPWLRDHGMEIGNHTLTHANLRKAGADGAQRDISRGDQAIRQAAPGVEPATIALPFGIHPSDPALAASGGSDGLTYRYRGVLLVGANPAPSPYSTRFDPLRIPRIRSQAGSGKEAQFGSTVWLDKLAANADGRYTSDGAPDRIAYPRAAGQSVQAAYQDRAEPY</sequence>
<evidence type="ECO:0000259" key="5">
    <source>
        <dbReference type="Pfam" id="PF01522"/>
    </source>
</evidence>
<organism evidence="6 7">
    <name type="scientific">Kibdelosporangium persicum</name>
    <dbReference type="NCBI Taxonomy" id="2698649"/>
    <lineage>
        <taxon>Bacteria</taxon>
        <taxon>Bacillati</taxon>
        <taxon>Actinomycetota</taxon>
        <taxon>Actinomycetes</taxon>
        <taxon>Pseudonocardiales</taxon>
        <taxon>Pseudonocardiaceae</taxon>
        <taxon>Kibdelosporangium</taxon>
    </lineage>
</organism>
<dbReference type="Proteomes" id="UP000763557">
    <property type="component" value="Unassembled WGS sequence"/>
</dbReference>
<evidence type="ECO:0000256" key="3">
    <source>
        <dbReference type="SAM" id="MobiDB-lite"/>
    </source>
</evidence>
<dbReference type="PROSITE" id="PS51257">
    <property type="entry name" value="PROKAR_LIPOPROTEIN"/>
    <property type="match status" value="1"/>
</dbReference>
<proteinExistence type="predicted"/>
<keyword evidence="7" id="KW-1185">Reference proteome</keyword>
<feature type="chain" id="PRO_5046600622" evidence="4">
    <location>
        <begin position="22"/>
        <end position="339"/>
    </location>
</feature>
<dbReference type="PANTHER" id="PTHR34216:SF3">
    <property type="entry name" value="POLY-BETA-1,6-N-ACETYL-D-GLUCOSAMINE N-DEACETYLASE"/>
    <property type="match status" value="1"/>
</dbReference>
<dbReference type="Gene3D" id="3.20.20.370">
    <property type="entry name" value="Glycoside hydrolase/deacetylase"/>
    <property type="match status" value="1"/>
</dbReference>
<comment type="subcellular location">
    <subcellularLocation>
        <location evidence="1">Secreted</location>
    </subcellularLocation>
</comment>
<protein>
    <submittedName>
        <fullName evidence="6">Polysaccharide deacetylase</fullName>
    </submittedName>
</protein>